<keyword evidence="8 18" id="KW-0436">Ligase</keyword>
<dbReference type="EMBL" id="MSLT01000018">
    <property type="protein sequence ID" value="OUD13280.1"/>
    <property type="molecule type" value="Genomic_DNA"/>
</dbReference>
<feature type="domain" description="ATP-grasp" evidence="22">
    <location>
        <begin position="105"/>
        <end position="301"/>
    </location>
</feature>
<comment type="cofactor">
    <cofactor evidence="20">
        <name>Mg(2+)</name>
        <dbReference type="ChEBI" id="CHEBI:18420"/>
    </cofactor>
    <cofactor evidence="20">
        <name>Mn(2+)</name>
        <dbReference type="ChEBI" id="CHEBI:29035"/>
    </cofactor>
    <text evidence="20">Binds 2 magnesium or manganese ions per subunit.</text>
</comment>
<evidence type="ECO:0000256" key="8">
    <source>
        <dbReference type="ARBA" id="ARBA00022598"/>
    </source>
</evidence>
<keyword evidence="11 21" id="KW-0067">ATP-binding</keyword>
<keyword evidence="15 20" id="KW-0464">Manganese</keyword>
<dbReference type="AlphaFoldDB" id="A0A251X7H2"/>
<dbReference type="SUPFAM" id="SSF52440">
    <property type="entry name" value="PreATP-grasp domain"/>
    <property type="match status" value="1"/>
</dbReference>
<dbReference type="OrthoDB" id="9813261at2"/>
<evidence type="ECO:0000256" key="2">
    <source>
        <dbReference type="ARBA" id="ARBA00003921"/>
    </source>
</evidence>
<name>A0A251X7H2_9GAMM</name>
<proteinExistence type="inferred from homology"/>
<evidence type="ECO:0000256" key="10">
    <source>
        <dbReference type="ARBA" id="ARBA00022741"/>
    </source>
</evidence>
<accession>A0A251X7H2</accession>
<keyword evidence="10 21" id="KW-0547">Nucleotide-binding</keyword>
<dbReference type="GO" id="GO:0046872">
    <property type="term" value="F:metal ion binding"/>
    <property type="evidence" value="ECO:0007669"/>
    <property type="project" value="UniProtKB-KW"/>
</dbReference>
<dbReference type="PIRSF" id="PIRSF039102">
    <property type="entry name" value="Ddl/VanB"/>
    <property type="match status" value="1"/>
</dbReference>
<sequence>MHPSIFGKVAVLMGGNSAERDVSLRSGQAVLAALLRQGVEAVGIDTAHAFLPQLMDTRFDRAFIALHGRGGEDGTIQGLLEHLNLPYTGSGVLGSALGMDKLRCKWLWRSVGLPTPDFMVLNENSDWTSVVSQLGLPLMVKPVLEGSSVGISKVNTLEELQPAYQRAAQYQSPVIAECFITGTEYTAGILGTDPLPLIRLETPRTFYDYEAKYSENTQTHYHCPCGIAPELEKQWQQLVLQAFDTVGASGWGRIDLICDAQQQPWLLEINTSPGMTNRSLIPMAAREAGLSFDELVLRILSDTLPNPSST</sequence>
<evidence type="ECO:0000256" key="11">
    <source>
        <dbReference type="ARBA" id="ARBA00022840"/>
    </source>
</evidence>
<dbReference type="GO" id="GO:0008716">
    <property type="term" value="F:D-alanine-D-alanine ligase activity"/>
    <property type="evidence" value="ECO:0007669"/>
    <property type="project" value="UniProtKB-UniRule"/>
</dbReference>
<dbReference type="PROSITE" id="PS50975">
    <property type="entry name" value="ATP_GRASP"/>
    <property type="match status" value="1"/>
</dbReference>
<feature type="active site" evidence="19">
    <location>
        <position position="147"/>
    </location>
</feature>
<dbReference type="Pfam" id="PF07478">
    <property type="entry name" value="Dala_Dala_lig_C"/>
    <property type="match status" value="1"/>
</dbReference>
<dbReference type="PANTHER" id="PTHR23132:SF23">
    <property type="entry name" value="D-ALANINE--D-ALANINE LIGASE B"/>
    <property type="match status" value="1"/>
</dbReference>
<dbReference type="GO" id="GO:0005524">
    <property type="term" value="F:ATP binding"/>
    <property type="evidence" value="ECO:0007669"/>
    <property type="project" value="UniProtKB-UniRule"/>
</dbReference>
<evidence type="ECO:0000313" key="23">
    <source>
        <dbReference type="EMBL" id="OUD13280.1"/>
    </source>
</evidence>
<evidence type="ECO:0000256" key="4">
    <source>
        <dbReference type="ARBA" id="ARBA00004752"/>
    </source>
</evidence>
<dbReference type="GO" id="GO:0009252">
    <property type="term" value="P:peptidoglycan biosynthetic process"/>
    <property type="evidence" value="ECO:0007669"/>
    <property type="project" value="UniProtKB-UniRule"/>
</dbReference>
<evidence type="ECO:0000313" key="24">
    <source>
        <dbReference type="Proteomes" id="UP000194798"/>
    </source>
</evidence>
<dbReference type="HAMAP" id="MF_00047">
    <property type="entry name" value="Dala_Dala_lig"/>
    <property type="match status" value="1"/>
</dbReference>
<dbReference type="Gene3D" id="3.30.470.20">
    <property type="entry name" value="ATP-grasp fold, B domain"/>
    <property type="match status" value="1"/>
</dbReference>
<evidence type="ECO:0000256" key="17">
    <source>
        <dbReference type="ARBA" id="ARBA00047614"/>
    </source>
</evidence>
<dbReference type="PROSITE" id="PS00844">
    <property type="entry name" value="DALA_DALA_LIGASE_2"/>
    <property type="match status" value="1"/>
</dbReference>
<dbReference type="InterPro" id="IPR011127">
    <property type="entry name" value="Dala_Dala_lig_N"/>
</dbReference>
<dbReference type="InterPro" id="IPR013815">
    <property type="entry name" value="ATP_grasp_subdomain_1"/>
</dbReference>
<organism evidence="23 24">
    <name type="scientific">Thioflexithrix psekupsensis</name>
    <dbReference type="NCBI Taxonomy" id="1570016"/>
    <lineage>
        <taxon>Bacteria</taxon>
        <taxon>Pseudomonadati</taxon>
        <taxon>Pseudomonadota</taxon>
        <taxon>Gammaproteobacteria</taxon>
        <taxon>Thiotrichales</taxon>
        <taxon>Thioflexithrix</taxon>
    </lineage>
</organism>
<feature type="binding site" evidence="20">
    <location>
        <position position="268"/>
    </location>
    <ligand>
        <name>Mg(2+)</name>
        <dbReference type="ChEBI" id="CHEBI:18420"/>
        <label>1</label>
    </ligand>
</feature>
<comment type="cofactor">
    <cofactor evidence="1">
        <name>Mn(2+)</name>
        <dbReference type="ChEBI" id="CHEBI:29035"/>
    </cofactor>
</comment>
<evidence type="ECO:0000256" key="19">
    <source>
        <dbReference type="PIRSR" id="PIRSR039102-1"/>
    </source>
</evidence>
<dbReference type="GO" id="GO:0071555">
    <property type="term" value="P:cell wall organization"/>
    <property type="evidence" value="ECO:0007669"/>
    <property type="project" value="UniProtKB-KW"/>
</dbReference>
<keyword evidence="14 18" id="KW-0573">Peptidoglycan synthesis</keyword>
<dbReference type="InterPro" id="IPR005905">
    <property type="entry name" value="D_ala_D_ala"/>
</dbReference>
<evidence type="ECO:0000256" key="5">
    <source>
        <dbReference type="ARBA" id="ARBA00010871"/>
    </source>
</evidence>
<dbReference type="Pfam" id="PF01820">
    <property type="entry name" value="Dala_Dala_lig_N"/>
    <property type="match status" value="1"/>
</dbReference>
<feature type="active site" evidence="19">
    <location>
        <position position="19"/>
    </location>
</feature>
<evidence type="ECO:0000256" key="18">
    <source>
        <dbReference type="HAMAP-Rule" id="MF_00047"/>
    </source>
</evidence>
<comment type="caution">
    <text evidence="23">The sequence shown here is derived from an EMBL/GenBank/DDBJ whole genome shotgun (WGS) entry which is preliminary data.</text>
</comment>
<evidence type="ECO:0000256" key="7">
    <source>
        <dbReference type="ARBA" id="ARBA00022490"/>
    </source>
</evidence>
<dbReference type="NCBIfam" id="TIGR01205">
    <property type="entry name" value="D_ala_D_alaTIGR"/>
    <property type="match status" value="1"/>
</dbReference>
<dbReference type="RefSeq" id="WP_086488729.1">
    <property type="nucleotide sequence ID" value="NZ_MSLT01000018.1"/>
</dbReference>
<feature type="binding site" evidence="20">
    <location>
        <position position="255"/>
    </location>
    <ligand>
        <name>Mg(2+)</name>
        <dbReference type="ChEBI" id="CHEBI:18420"/>
        <label>1</label>
    </ligand>
</feature>
<dbReference type="InterPro" id="IPR011761">
    <property type="entry name" value="ATP-grasp"/>
</dbReference>
<comment type="subcellular location">
    <subcellularLocation>
        <location evidence="3 18">Cytoplasm</location>
    </subcellularLocation>
</comment>
<evidence type="ECO:0000256" key="15">
    <source>
        <dbReference type="ARBA" id="ARBA00023211"/>
    </source>
</evidence>
<feature type="binding site" evidence="20">
    <location>
        <position position="268"/>
    </location>
    <ligand>
        <name>Mg(2+)</name>
        <dbReference type="ChEBI" id="CHEBI:18420"/>
        <label>2</label>
    </ligand>
</feature>
<keyword evidence="13 18" id="KW-0133">Cell shape</keyword>
<feature type="active site" evidence="19">
    <location>
        <position position="279"/>
    </location>
</feature>
<dbReference type="FunFam" id="3.40.50.20:FF:000013">
    <property type="entry name" value="D-alanine--D-alanine ligase"/>
    <property type="match status" value="1"/>
</dbReference>
<dbReference type="EC" id="6.3.2.4" evidence="6 18"/>
<dbReference type="InterPro" id="IPR011095">
    <property type="entry name" value="Dala_Dala_lig_C"/>
</dbReference>
<dbReference type="Gene3D" id="3.30.1490.20">
    <property type="entry name" value="ATP-grasp fold, A domain"/>
    <property type="match status" value="1"/>
</dbReference>
<keyword evidence="9 20" id="KW-0479">Metal-binding</keyword>
<dbReference type="Gene3D" id="3.40.50.20">
    <property type="match status" value="1"/>
</dbReference>
<evidence type="ECO:0000256" key="1">
    <source>
        <dbReference type="ARBA" id="ARBA00001936"/>
    </source>
</evidence>
<dbReference type="PANTHER" id="PTHR23132">
    <property type="entry name" value="D-ALANINE--D-ALANINE LIGASE"/>
    <property type="match status" value="1"/>
</dbReference>
<evidence type="ECO:0000256" key="6">
    <source>
        <dbReference type="ARBA" id="ARBA00012216"/>
    </source>
</evidence>
<protein>
    <recommendedName>
        <fullName evidence="6 18">D-alanine--D-alanine ligase</fullName>
        <ecNumber evidence="6 18">6.3.2.4</ecNumber>
    </recommendedName>
    <alternativeName>
        <fullName evidence="18">D-Ala-D-Ala ligase</fullName>
    </alternativeName>
    <alternativeName>
        <fullName evidence="18">D-alanylalanine synthetase</fullName>
    </alternativeName>
</protein>
<dbReference type="PROSITE" id="PS00843">
    <property type="entry name" value="DALA_DALA_LIGASE_1"/>
    <property type="match status" value="1"/>
</dbReference>
<comment type="pathway">
    <text evidence="4 18">Cell wall biogenesis; peptidoglycan biosynthesis.</text>
</comment>
<evidence type="ECO:0000259" key="22">
    <source>
        <dbReference type="PROSITE" id="PS50975"/>
    </source>
</evidence>
<dbReference type="InterPro" id="IPR000291">
    <property type="entry name" value="D-Ala_lig_Van_CS"/>
</dbReference>
<keyword evidence="7 18" id="KW-0963">Cytoplasm</keyword>
<gene>
    <name evidence="18" type="primary">ddl</name>
    <name evidence="23" type="ORF">TPSD3_11660</name>
</gene>
<dbReference type="GO" id="GO:0008360">
    <property type="term" value="P:regulation of cell shape"/>
    <property type="evidence" value="ECO:0007669"/>
    <property type="project" value="UniProtKB-KW"/>
</dbReference>
<keyword evidence="24" id="KW-1185">Reference proteome</keyword>
<dbReference type="InterPro" id="IPR016185">
    <property type="entry name" value="PreATP-grasp_dom_sf"/>
</dbReference>
<evidence type="ECO:0000256" key="13">
    <source>
        <dbReference type="ARBA" id="ARBA00022960"/>
    </source>
</evidence>
<dbReference type="UniPathway" id="UPA00219"/>
<keyword evidence="16 18" id="KW-0961">Cell wall biogenesis/degradation</keyword>
<evidence type="ECO:0000256" key="3">
    <source>
        <dbReference type="ARBA" id="ARBA00004496"/>
    </source>
</evidence>
<evidence type="ECO:0000256" key="21">
    <source>
        <dbReference type="PROSITE-ProRule" id="PRU00409"/>
    </source>
</evidence>
<reference evidence="23 24" key="1">
    <citation type="submission" date="2016-12" db="EMBL/GenBank/DDBJ databases">
        <title>Thioflexothrix psekupsii D3 genome sequencing and assembly.</title>
        <authorList>
            <person name="Fomenkov A."/>
            <person name="Vincze T."/>
            <person name="Grabovich M."/>
            <person name="Anton B.P."/>
            <person name="Dubinina G."/>
            <person name="Orlova M."/>
            <person name="Belousova E."/>
            <person name="Roberts R.J."/>
        </authorList>
    </citation>
    <scope>NUCLEOTIDE SEQUENCE [LARGE SCALE GENOMIC DNA]</scope>
    <source>
        <strain evidence="23">D3</strain>
    </source>
</reference>
<dbReference type="SUPFAM" id="SSF56059">
    <property type="entry name" value="Glutathione synthetase ATP-binding domain-like"/>
    <property type="match status" value="1"/>
</dbReference>
<comment type="catalytic activity">
    <reaction evidence="17 18">
        <text>2 D-alanine + ATP = D-alanyl-D-alanine + ADP + phosphate + H(+)</text>
        <dbReference type="Rhea" id="RHEA:11224"/>
        <dbReference type="ChEBI" id="CHEBI:15378"/>
        <dbReference type="ChEBI" id="CHEBI:30616"/>
        <dbReference type="ChEBI" id="CHEBI:43474"/>
        <dbReference type="ChEBI" id="CHEBI:57416"/>
        <dbReference type="ChEBI" id="CHEBI:57822"/>
        <dbReference type="ChEBI" id="CHEBI:456216"/>
        <dbReference type="EC" id="6.3.2.4"/>
    </reaction>
</comment>
<dbReference type="GO" id="GO:0005829">
    <property type="term" value="C:cytosol"/>
    <property type="evidence" value="ECO:0007669"/>
    <property type="project" value="TreeGrafter"/>
</dbReference>
<evidence type="ECO:0000256" key="16">
    <source>
        <dbReference type="ARBA" id="ARBA00023316"/>
    </source>
</evidence>
<evidence type="ECO:0000256" key="20">
    <source>
        <dbReference type="PIRSR" id="PIRSR039102-3"/>
    </source>
</evidence>
<evidence type="ECO:0000256" key="9">
    <source>
        <dbReference type="ARBA" id="ARBA00022723"/>
    </source>
</evidence>
<feature type="binding site" evidence="20">
    <location>
        <position position="270"/>
    </location>
    <ligand>
        <name>Mg(2+)</name>
        <dbReference type="ChEBI" id="CHEBI:18420"/>
        <label>2</label>
    </ligand>
</feature>
<comment type="function">
    <text evidence="2 18">Cell wall formation.</text>
</comment>
<keyword evidence="12 20" id="KW-0460">Magnesium</keyword>
<evidence type="ECO:0000256" key="12">
    <source>
        <dbReference type="ARBA" id="ARBA00022842"/>
    </source>
</evidence>
<dbReference type="Proteomes" id="UP000194798">
    <property type="component" value="Unassembled WGS sequence"/>
</dbReference>
<comment type="similarity">
    <text evidence="5 18">Belongs to the D-alanine--D-alanine ligase family.</text>
</comment>
<evidence type="ECO:0000256" key="14">
    <source>
        <dbReference type="ARBA" id="ARBA00022984"/>
    </source>
</evidence>
<dbReference type="NCBIfam" id="NF002378">
    <property type="entry name" value="PRK01372.1"/>
    <property type="match status" value="1"/>
</dbReference>